<feature type="region of interest" description="Disordered" evidence="1">
    <location>
        <begin position="1"/>
        <end position="57"/>
    </location>
</feature>
<name>A0A152A492_TIELA</name>
<evidence type="ECO:0000313" key="2">
    <source>
        <dbReference type="EMBL" id="KYR01044.1"/>
    </source>
</evidence>
<feature type="compositionally biased region" description="Low complexity" evidence="1">
    <location>
        <begin position="329"/>
        <end position="364"/>
    </location>
</feature>
<gene>
    <name evidence="2" type="ORF">DLAC_02132</name>
</gene>
<dbReference type="OrthoDB" id="525027at2759"/>
<dbReference type="FunCoup" id="A0A152A492">
    <property type="interactions" value="260"/>
</dbReference>
<proteinExistence type="predicted"/>
<keyword evidence="3" id="KW-1185">Reference proteome</keyword>
<sequence length="674" mass="76852">MGDGDINNATSVGGKEIQAPQTSTTTAAVTSSTTSNATTTNTSSSNGTTTSLSSSNNGNSVAYVETIKTFENLLRKSQRLVIGLRDLPQFGRQWQPFFQKTFEIYTKLWKFQQQYRSILEDKSKYGLKRCEIGEIASKIGQLYYHYYLRTSDTNYLNESFIFYEAIRLRAYFKEVNESKVPDMMVKQLRYYARFIVVCLLLNRKKVVFELVEELFKHVNDYAKIYKPQETQEWSLVLQEIFSFLQADQSITFIDSQTGSPMTISHRLNLNTFPMPPANQDSVSILQQCILVGNHHNQIKFSEITLDMFRITQALEYEINEIRSESDNKQQPQSQTQQQSQPQSQTQQQPQTNTVSTSTSATSNNNKKKNPNKYLLYRPTVSQLLVFLANASKELSDNKAILLYLSVDGIANYDEQTNNNNNNNNNIYNTFYSKGLVMNSQKPIISASSNSTAATNTTTYHFNNFTESTQLLNNNNNNQTTRIDALYPIDLLPFCRKPFFLIIDSQSSLIFKDLPIFNQPFVSLLSPISTPKKISMNNKSGNLFTFFLHDSLSAFCDITSANKMSSKTYSSATAIIQTTMQSLSKLLFESKDLIHPSYSYFLMDDFLRSLILRFIFCHASFYLHKEFQESIYQVTSSPEIPVSILNHPILLNSINSLSVCLGVQEQFIDISNLKK</sequence>
<dbReference type="AlphaFoldDB" id="A0A152A492"/>
<dbReference type="OMA" id="HCIHPGD"/>
<dbReference type="PANTHER" id="PTHR21243">
    <property type="entry name" value="PROTEIN SCAI"/>
    <property type="match status" value="1"/>
</dbReference>
<evidence type="ECO:0000313" key="3">
    <source>
        <dbReference type="Proteomes" id="UP000076078"/>
    </source>
</evidence>
<protein>
    <submittedName>
        <fullName evidence="2">UPF0682 family protein</fullName>
    </submittedName>
</protein>
<dbReference type="InterPro" id="IPR022709">
    <property type="entry name" value="SCAI"/>
</dbReference>
<dbReference type="InParanoid" id="A0A152A492"/>
<reference evidence="2 3" key="1">
    <citation type="submission" date="2015-12" db="EMBL/GenBank/DDBJ databases">
        <title>Dictyostelia acquired genes for synthesis and detection of signals that induce cell-type specialization by lateral gene transfer from prokaryotes.</title>
        <authorList>
            <person name="Gloeckner G."/>
            <person name="Schaap P."/>
        </authorList>
    </citation>
    <scope>NUCLEOTIDE SEQUENCE [LARGE SCALE GENOMIC DNA]</scope>
    <source>
        <strain evidence="2 3">TK</strain>
    </source>
</reference>
<organism evidence="2 3">
    <name type="scientific">Tieghemostelium lacteum</name>
    <name type="common">Slime mold</name>
    <name type="synonym">Dictyostelium lacteum</name>
    <dbReference type="NCBI Taxonomy" id="361077"/>
    <lineage>
        <taxon>Eukaryota</taxon>
        <taxon>Amoebozoa</taxon>
        <taxon>Evosea</taxon>
        <taxon>Eumycetozoa</taxon>
        <taxon>Dictyostelia</taxon>
        <taxon>Dictyosteliales</taxon>
        <taxon>Raperosteliaceae</taxon>
        <taxon>Tieghemostelium</taxon>
    </lineage>
</organism>
<comment type="caution">
    <text evidence="2">The sequence shown here is derived from an EMBL/GenBank/DDBJ whole genome shotgun (WGS) entry which is preliminary data.</text>
</comment>
<dbReference type="GO" id="GO:0006351">
    <property type="term" value="P:DNA-templated transcription"/>
    <property type="evidence" value="ECO:0007669"/>
    <property type="project" value="InterPro"/>
</dbReference>
<feature type="compositionally biased region" description="Low complexity" evidence="1">
    <location>
        <begin position="22"/>
        <end position="57"/>
    </location>
</feature>
<dbReference type="Pfam" id="PF12070">
    <property type="entry name" value="SCAI"/>
    <property type="match status" value="1"/>
</dbReference>
<dbReference type="EMBL" id="LODT01000011">
    <property type="protein sequence ID" value="KYR01044.1"/>
    <property type="molecule type" value="Genomic_DNA"/>
</dbReference>
<dbReference type="GO" id="GO:0003714">
    <property type="term" value="F:transcription corepressor activity"/>
    <property type="evidence" value="ECO:0007669"/>
    <property type="project" value="InterPro"/>
</dbReference>
<dbReference type="Proteomes" id="UP000076078">
    <property type="component" value="Unassembled WGS sequence"/>
</dbReference>
<accession>A0A152A492</accession>
<feature type="region of interest" description="Disordered" evidence="1">
    <location>
        <begin position="323"/>
        <end position="373"/>
    </location>
</feature>
<dbReference type="STRING" id="361077.A0A152A492"/>
<evidence type="ECO:0000256" key="1">
    <source>
        <dbReference type="SAM" id="MobiDB-lite"/>
    </source>
</evidence>